<keyword evidence="8" id="KW-0997">Cell inner membrane</keyword>
<keyword evidence="2 8" id="KW-0474">Menaquinone biosynthesis</keyword>
<dbReference type="Pfam" id="PF01040">
    <property type="entry name" value="UbiA"/>
    <property type="match status" value="1"/>
</dbReference>
<sequence>MKSWLLASRPKTLTAAFVPIFLATMLAINNGVNVHWELSFYALLAAIFIQLGTNLVNDALDFKKGADTEKRLGPVRVTQSGLISYEKVLAGGMMCFALALLFGIPLIFAGGIPLTVILLFSVLCGYLYTGGPYPLAYTGLGDLFVLIFFGFVATCSVYYLQAGVVTVQSLVAGAQAGLLATVLIAVNNMRDIEGDAKAKKCTLPVRFGLTFARWQVTALLITAFGLNLFWFLKGELWTALLPFAAAPIAISLIKGIWSQTPGVIYNRFLEMAALVHMLVGTSIGIGLAIS</sequence>
<dbReference type="STRING" id="716544.wcw_1028"/>
<evidence type="ECO:0000313" key="10">
    <source>
        <dbReference type="EMBL" id="ADI38387.1"/>
    </source>
</evidence>
<feature type="transmembrane region" description="Helical" evidence="8">
    <location>
        <begin position="88"/>
        <end position="108"/>
    </location>
</feature>
<dbReference type="RefSeq" id="WP_013182101.1">
    <property type="nucleotide sequence ID" value="NC_014225.1"/>
</dbReference>
<dbReference type="GO" id="GO:0042371">
    <property type="term" value="P:vitamin K biosynthetic process"/>
    <property type="evidence" value="ECO:0007669"/>
    <property type="project" value="TreeGrafter"/>
</dbReference>
<feature type="transmembrane region" description="Helical" evidence="8">
    <location>
        <begin position="38"/>
        <end position="56"/>
    </location>
</feature>
<dbReference type="NCBIfam" id="TIGR00751">
    <property type="entry name" value="menA"/>
    <property type="match status" value="1"/>
</dbReference>
<comment type="subcellular location">
    <subcellularLocation>
        <location evidence="8">Cell inner membrane</location>
        <topology evidence="8">Multi-pass membrane protein</topology>
    </subcellularLocation>
    <subcellularLocation>
        <location evidence="1">Membrane</location>
        <topology evidence="1">Multi-pass membrane protein</topology>
    </subcellularLocation>
</comment>
<dbReference type="InterPro" id="IPR044878">
    <property type="entry name" value="UbiA_sf"/>
</dbReference>
<dbReference type="EC" id="2.5.1.74" evidence="8 9"/>
<feature type="transmembrane region" description="Helical" evidence="8">
    <location>
        <begin position="114"/>
        <end position="131"/>
    </location>
</feature>
<feature type="transmembrane region" description="Helical" evidence="8">
    <location>
        <begin position="268"/>
        <end position="289"/>
    </location>
</feature>
<evidence type="ECO:0000256" key="8">
    <source>
        <dbReference type="HAMAP-Rule" id="MF_01937"/>
    </source>
</evidence>
<feature type="transmembrane region" description="Helical" evidence="8">
    <location>
        <begin position="143"/>
        <end position="161"/>
    </location>
</feature>
<comment type="catalytic activity">
    <reaction evidence="8">
        <text>an all-trans-polyprenyl diphosphate + 1,4-dihydroxy-2-naphthoate + H(+) = a 2-demethylmenaquinol + CO2 + diphosphate</text>
        <dbReference type="Rhea" id="RHEA:26478"/>
        <dbReference type="Rhea" id="RHEA-COMP:9563"/>
        <dbReference type="Rhea" id="RHEA-COMP:9564"/>
        <dbReference type="ChEBI" id="CHEBI:11173"/>
        <dbReference type="ChEBI" id="CHEBI:15378"/>
        <dbReference type="ChEBI" id="CHEBI:16526"/>
        <dbReference type="ChEBI" id="CHEBI:33019"/>
        <dbReference type="ChEBI" id="CHEBI:55437"/>
        <dbReference type="ChEBI" id="CHEBI:58914"/>
        <dbReference type="EC" id="2.5.1.74"/>
    </reaction>
</comment>
<keyword evidence="4 8" id="KW-0808">Transferase</keyword>
<dbReference type="InterPro" id="IPR004657">
    <property type="entry name" value="MenA"/>
</dbReference>
<gene>
    <name evidence="8 10" type="primary">menA</name>
    <name evidence="10" type="ordered locus">wcw_1028</name>
</gene>
<comment type="pathway">
    <text evidence="8">Quinol/quinone metabolism; menaquinone biosynthesis; menaquinol from 1,4-dihydroxy-2-naphthoate: step 1/2.</text>
</comment>
<evidence type="ECO:0000256" key="3">
    <source>
        <dbReference type="ARBA" id="ARBA00022475"/>
    </source>
</evidence>
<name>D6YW76_WADCW</name>
<proteinExistence type="inferred from homology"/>
<protein>
    <recommendedName>
        <fullName evidence="8 9">1,4-dihydroxy-2-naphthoate octaprenyltransferase</fullName>
        <shortName evidence="8">DHNA-octaprenyltransferase</shortName>
        <ecNumber evidence="8 9">2.5.1.74</ecNumber>
    </recommendedName>
</protein>
<evidence type="ECO:0000256" key="7">
    <source>
        <dbReference type="ARBA" id="ARBA00023136"/>
    </source>
</evidence>
<dbReference type="HAMAP" id="MF_01937">
    <property type="entry name" value="MenA_1"/>
    <property type="match status" value="1"/>
</dbReference>
<dbReference type="EMBL" id="CP001928">
    <property type="protein sequence ID" value="ADI38387.1"/>
    <property type="molecule type" value="Genomic_DNA"/>
</dbReference>
<feature type="transmembrane region" description="Helical" evidence="8">
    <location>
        <begin position="12"/>
        <end position="32"/>
    </location>
</feature>
<dbReference type="HOGENOM" id="CLU_043611_1_2_0"/>
<dbReference type="InterPro" id="IPR000537">
    <property type="entry name" value="UbiA_prenyltransferase"/>
</dbReference>
<keyword evidence="3 8" id="KW-1003">Cell membrane</keyword>
<keyword evidence="5 8" id="KW-0812">Transmembrane</keyword>
<dbReference type="PANTHER" id="PTHR13929:SF0">
    <property type="entry name" value="UBIA PRENYLTRANSFERASE DOMAIN-CONTAINING PROTEIN 1"/>
    <property type="match status" value="1"/>
</dbReference>
<keyword evidence="7 8" id="KW-0472">Membrane</keyword>
<dbReference type="OrthoDB" id="9767568at2"/>
<dbReference type="GO" id="GO:0009234">
    <property type="term" value="P:menaquinone biosynthetic process"/>
    <property type="evidence" value="ECO:0007669"/>
    <property type="project" value="UniProtKB-UniRule"/>
</dbReference>
<dbReference type="InterPro" id="IPR026046">
    <property type="entry name" value="UBIAD1"/>
</dbReference>
<dbReference type="Gene3D" id="1.10.357.140">
    <property type="entry name" value="UbiA prenyltransferase"/>
    <property type="match status" value="1"/>
</dbReference>
<dbReference type="eggNOG" id="COG1575">
    <property type="taxonomic scope" value="Bacteria"/>
</dbReference>
<evidence type="ECO:0000256" key="6">
    <source>
        <dbReference type="ARBA" id="ARBA00022989"/>
    </source>
</evidence>
<feature type="transmembrane region" description="Helical" evidence="8">
    <location>
        <begin position="207"/>
        <end position="230"/>
    </location>
</feature>
<dbReference type="CDD" id="cd13962">
    <property type="entry name" value="PT_UbiA_UBIAD1"/>
    <property type="match status" value="1"/>
</dbReference>
<comment type="function">
    <text evidence="8">Conversion of 1,4-dihydroxy-2-naphthoate (DHNA) to demethylmenaquinone (DMK).</text>
</comment>
<keyword evidence="11" id="KW-1185">Reference proteome</keyword>
<dbReference type="PIRSF" id="PIRSF005355">
    <property type="entry name" value="UBIAD1"/>
    <property type="match status" value="1"/>
</dbReference>
<evidence type="ECO:0000256" key="9">
    <source>
        <dbReference type="NCBIfam" id="TIGR00751"/>
    </source>
</evidence>
<feature type="transmembrane region" description="Helical" evidence="8">
    <location>
        <begin position="236"/>
        <end position="256"/>
    </location>
</feature>
<dbReference type="UniPathway" id="UPA00079">
    <property type="reaction ID" value="UER00168"/>
</dbReference>
<evidence type="ECO:0000256" key="5">
    <source>
        <dbReference type="ARBA" id="ARBA00022692"/>
    </source>
</evidence>
<organism evidence="10 11">
    <name type="scientific">Waddlia chondrophila (strain ATCC VR-1470 / WSU 86-1044)</name>
    <dbReference type="NCBI Taxonomy" id="716544"/>
    <lineage>
        <taxon>Bacteria</taxon>
        <taxon>Pseudomonadati</taxon>
        <taxon>Chlamydiota</taxon>
        <taxon>Chlamydiia</taxon>
        <taxon>Parachlamydiales</taxon>
        <taxon>Waddliaceae</taxon>
        <taxon>Waddlia</taxon>
    </lineage>
</organism>
<reference evidence="10 11" key="1">
    <citation type="journal article" date="2010" name="PLoS ONE">
        <title>The Waddlia genome: a window into chlamydial biology.</title>
        <authorList>
            <person name="Bertelli C."/>
            <person name="Collyn F."/>
            <person name="Croxatto A."/>
            <person name="Ruckert C."/>
            <person name="Polkinghorne A."/>
            <person name="Kebbi-Beghdadi C."/>
            <person name="Goesmann A."/>
            <person name="Vaughan L."/>
            <person name="Greub G."/>
        </authorList>
    </citation>
    <scope>NUCLEOTIDE SEQUENCE [LARGE SCALE GENOMIC DNA]</scope>
    <source>
        <strain evidence="11">ATCC VR-1470 / WSU 86-1044</strain>
    </source>
</reference>
<dbReference type="GO" id="GO:0046428">
    <property type="term" value="F:1,4-dihydroxy-2-naphthoate polyprenyltransferase activity"/>
    <property type="evidence" value="ECO:0007669"/>
    <property type="project" value="UniProtKB-UniRule"/>
</dbReference>
<evidence type="ECO:0000256" key="1">
    <source>
        <dbReference type="ARBA" id="ARBA00004141"/>
    </source>
</evidence>
<dbReference type="KEGG" id="wch:wcw_1028"/>
<dbReference type="Proteomes" id="UP000001505">
    <property type="component" value="Chromosome"/>
</dbReference>
<dbReference type="PANTHER" id="PTHR13929">
    <property type="entry name" value="1,4-DIHYDROXY-2-NAPHTHOATE OCTAPRENYLTRANSFERASE"/>
    <property type="match status" value="1"/>
</dbReference>
<keyword evidence="6 8" id="KW-1133">Transmembrane helix</keyword>
<evidence type="ECO:0000256" key="4">
    <source>
        <dbReference type="ARBA" id="ARBA00022679"/>
    </source>
</evidence>
<dbReference type="GO" id="GO:0005886">
    <property type="term" value="C:plasma membrane"/>
    <property type="evidence" value="ECO:0007669"/>
    <property type="project" value="UniProtKB-SubCell"/>
</dbReference>
<feature type="transmembrane region" description="Helical" evidence="8">
    <location>
        <begin position="167"/>
        <end position="186"/>
    </location>
</feature>
<comment type="similarity">
    <text evidence="8">Belongs to the MenA family. Type 1 subfamily.</text>
</comment>
<evidence type="ECO:0000313" key="11">
    <source>
        <dbReference type="Proteomes" id="UP000001505"/>
    </source>
</evidence>
<accession>D6YW76</accession>
<dbReference type="AlphaFoldDB" id="D6YW76"/>
<evidence type="ECO:0000256" key="2">
    <source>
        <dbReference type="ARBA" id="ARBA00022428"/>
    </source>
</evidence>